<evidence type="ECO:0000313" key="11">
    <source>
        <dbReference type="RefSeq" id="XP_005104976.2"/>
    </source>
</evidence>
<evidence type="ECO:0000313" key="12">
    <source>
        <dbReference type="RefSeq" id="XP_035827362.1"/>
    </source>
</evidence>
<feature type="transmembrane region" description="Helical" evidence="9">
    <location>
        <begin position="26"/>
        <end position="47"/>
    </location>
</feature>
<reference evidence="11 12" key="1">
    <citation type="submission" date="2025-05" db="UniProtKB">
        <authorList>
            <consortium name="RefSeq"/>
        </authorList>
    </citation>
    <scope>IDENTIFICATION</scope>
</reference>
<organism evidence="10 11">
    <name type="scientific">Aplysia californica</name>
    <name type="common">California sea hare</name>
    <dbReference type="NCBI Taxonomy" id="6500"/>
    <lineage>
        <taxon>Eukaryota</taxon>
        <taxon>Metazoa</taxon>
        <taxon>Spiralia</taxon>
        <taxon>Lophotrochozoa</taxon>
        <taxon>Mollusca</taxon>
        <taxon>Gastropoda</taxon>
        <taxon>Heterobranchia</taxon>
        <taxon>Euthyneura</taxon>
        <taxon>Tectipleura</taxon>
        <taxon>Aplysiida</taxon>
        <taxon>Aplysioidea</taxon>
        <taxon>Aplysiidae</taxon>
        <taxon>Aplysia</taxon>
    </lineage>
</organism>
<proteinExistence type="inferred from homology"/>
<dbReference type="PANTHER" id="PTHR21508">
    <property type="entry name" value="MITOGUARDIN"/>
    <property type="match status" value="1"/>
</dbReference>
<name>A0ABM0JZ61_APLCA</name>
<evidence type="ECO:0000256" key="7">
    <source>
        <dbReference type="ARBA" id="ARBA00023136"/>
    </source>
</evidence>
<dbReference type="RefSeq" id="XP_035827362.1">
    <property type="nucleotide sequence ID" value="XM_035971469.1"/>
</dbReference>
<evidence type="ECO:0000256" key="3">
    <source>
        <dbReference type="ARBA" id="ARBA00022692"/>
    </source>
</evidence>
<keyword evidence="7 9" id="KW-0472">Membrane</keyword>
<evidence type="ECO:0000256" key="8">
    <source>
        <dbReference type="SAM" id="MobiDB-lite"/>
    </source>
</evidence>
<evidence type="ECO:0000256" key="2">
    <source>
        <dbReference type="ARBA" id="ARBA00008969"/>
    </source>
</evidence>
<feature type="compositionally biased region" description="Basic residues" evidence="8">
    <location>
        <begin position="71"/>
        <end position="86"/>
    </location>
</feature>
<evidence type="ECO:0000256" key="5">
    <source>
        <dbReference type="ARBA" id="ARBA00022989"/>
    </source>
</evidence>
<keyword evidence="4" id="KW-1000">Mitochondrion outer membrane</keyword>
<evidence type="ECO:0000256" key="9">
    <source>
        <dbReference type="SAM" id="Phobius"/>
    </source>
</evidence>
<sequence>MYKSLAGLKTTIPAELSRLARLPRPIKLTALSLSLGVALIGALAMFFQRRRKRTQMIQKKLEAKQQQRQQQNHHHHHNHSAHHAARHQPSTQSVGNKSASSSRRLRSPRMHTVNGDVLSRRNNASSVDAELPPLLRQRELSLSLNSLGAISHTSSSSTITHSGLDTANMSSADLCQLGMENLSLAVSFWEDAVMKLSYLDDHTNVLAIPDSETSNLQHKLENLLDLAYRMQDNYERLCERDADHIALESALSVFRENQDKSFEDDSSDQESFVSATDMANLTDLDFNRDILHHVPLYEAGMLELKYGNVPCRTIRPDMVKCLSDVEFLAKLHGIRLAFQSIFQEEEKKTWFKKMGRKLIGDLLIKADKDVEEFHTTYDKMMDYISVEANWPQIEEELRGRGVRVMSFYDIVLDFILMDAFDDLANPPSTVLTVVQNRWLSNGFKETALATAVWSVLKAKRSLLKFNDGFIAHFYSISEHTSPLLAWGFLGPDSELKDMCNFFKDLVLGFIREMFSFNKVRFTDVEALAQDILEMAQAKSDLAAEKLKVDSPDHTPVNVVL</sequence>
<keyword evidence="6" id="KW-0496">Mitochondrion</keyword>
<dbReference type="RefSeq" id="XP_005104976.2">
    <property type="nucleotide sequence ID" value="XM_005104919.3"/>
</dbReference>
<protein>
    <submittedName>
        <fullName evidence="11 12">Mitoguardin-like</fullName>
    </submittedName>
</protein>
<gene>
    <name evidence="11 12" type="primary">LOC101854595</name>
</gene>
<accession>A0ABM0JZ61</accession>
<dbReference type="GeneID" id="101854595"/>
<keyword evidence="3 9" id="KW-0812">Transmembrane</keyword>
<evidence type="ECO:0000256" key="1">
    <source>
        <dbReference type="ARBA" id="ARBA00004294"/>
    </source>
</evidence>
<feature type="region of interest" description="Disordered" evidence="8">
    <location>
        <begin position="55"/>
        <end position="121"/>
    </location>
</feature>
<evidence type="ECO:0000313" key="10">
    <source>
        <dbReference type="Proteomes" id="UP000694888"/>
    </source>
</evidence>
<comment type="subcellular location">
    <subcellularLocation>
        <location evidence="1">Mitochondrion outer membrane</location>
    </subcellularLocation>
</comment>
<dbReference type="Pfam" id="PF10265">
    <property type="entry name" value="Miga"/>
    <property type="match status" value="1"/>
</dbReference>
<dbReference type="PANTHER" id="PTHR21508:SF5">
    <property type="entry name" value="MITOGUARDIN"/>
    <property type="match status" value="1"/>
</dbReference>
<dbReference type="Proteomes" id="UP000694888">
    <property type="component" value="Unplaced"/>
</dbReference>
<comment type="similarity">
    <text evidence="2">Belongs to the mitoguardin family.</text>
</comment>
<evidence type="ECO:0000256" key="4">
    <source>
        <dbReference type="ARBA" id="ARBA00022787"/>
    </source>
</evidence>
<dbReference type="InterPro" id="IPR019392">
    <property type="entry name" value="Miga"/>
</dbReference>
<keyword evidence="10" id="KW-1185">Reference proteome</keyword>
<evidence type="ECO:0000256" key="6">
    <source>
        <dbReference type="ARBA" id="ARBA00023128"/>
    </source>
</evidence>
<keyword evidence="5 9" id="KW-1133">Transmembrane helix</keyword>